<dbReference type="EMBL" id="PISE01000016">
    <property type="protein sequence ID" value="PKG24084.1"/>
    <property type="molecule type" value="Genomic_DNA"/>
</dbReference>
<protein>
    <submittedName>
        <fullName evidence="1">Spore coat protein CotD</fullName>
    </submittedName>
</protein>
<keyword evidence="2" id="KW-1185">Reference proteome</keyword>
<dbReference type="AlphaFoldDB" id="A0A2N0Z3K1"/>
<evidence type="ECO:0000313" key="1">
    <source>
        <dbReference type="EMBL" id="PKG24084.1"/>
    </source>
</evidence>
<keyword evidence="1" id="KW-0946">Virion</keyword>
<dbReference type="Pfam" id="PF11122">
    <property type="entry name" value="Spore-coat_CotD"/>
    <property type="match status" value="1"/>
</dbReference>
<evidence type="ECO:0000313" key="2">
    <source>
        <dbReference type="Proteomes" id="UP000233375"/>
    </source>
</evidence>
<dbReference type="OrthoDB" id="2455195at2"/>
<dbReference type="RefSeq" id="WP_101176746.1">
    <property type="nucleotide sequence ID" value="NZ_PISE01000016.1"/>
</dbReference>
<reference evidence="1 2" key="1">
    <citation type="journal article" date="2003" name="Int. J. Syst. Evol. Microbiol.">
        <title>Bacillus nealsonii sp. nov., isolated from a spacecraft-assembly facility, whose spores are gamma-radiation resistant.</title>
        <authorList>
            <person name="Venkateswaran K."/>
            <person name="Kempf M."/>
            <person name="Chen F."/>
            <person name="Satomi M."/>
            <person name="Nicholson W."/>
            <person name="Kern R."/>
        </authorList>
    </citation>
    <scope>NUCLEOTIDE SEQUENCE [LARGE SCALE GENOMIC DNA]</scope>
    <source>
        <strain evidence="1 2">FO-92</strain>
    </source>
</reference>
<comment type="caution">
    <text evidence="1">The sequence shown here is derived from an EMBL/GenBank/DDBJ whole genome shotgun (WGS) entry which is preliminary data.</text>
</comment>
<organism evidence="1 2">
    <name type="scientific">Niallia nealsonii</name>
    <dbReference type="NCBI Taxonomy" id="115979"/>
    <lineage>
        <taxon>Bacteria</taxon>
        <taxon>Bacillati</taxon>
        <taxon>Bacillota</taxon>
        <taxon>Bacilli</taxon>
        <taxon>Bacillales</taxon>
        <taxon>Bacillaceae</taxon>
        <taxon>Niallia</taxon>
    </lineage>
</organism>
<proteinExistence type="predicted"/>
<keyword evidence="1" id="KW-0167">Capsid protein</keyword>
<name>A0A2N0Z3K1_9BACI</name>
<dbReference type="Proteomes" id="UP000233375">
    <property type="component" value="Unassembled WGS sequence"/>
</dbReference>
<dbReference type="InterPro" id="IPR020108">
    <property type="entry name" value="Spore_coat_CotD"/>
</dbReference>
<accession>A0A2N0Z3K1</accession>
<gene>
    <name evidence="1" type="ORF">CWS01_08420</name>
</gene>
<sequence length="128" mass="13708">MHHCHKPNVCPPIVHPAKCCVNHTFSNNIVPHIHPTHTTTVNHVNYEHQHYFPQTQSVENVVTNTQANMGPAPAPYPVQGAAPAMPQTGGMPFTATGQMFPGTTGSMGMPGAAGNMGTMPGAFPFRKR</sequence>